<evidence type="ECO:0000256" key="10">
    <source>
        <dbReference type="SAM" id="MobiDB-lite"/>
    </source>
</evidence>
<dbReference type="SMART" id="SM00317">
    <property type="entry name" value="SET"/>
    <property type="match status" value="1"/>
</dbReference>
<dbReference type="Gene3D" id="2.170.270.10">
    <property type="entry name" value="SET domain"/>
    <property type="match status" value="1"/>
</dbReference>
<dbReference type="InterPro" id="IPR051357">
    <property type="entry name" value="H3K9_HMTase_SUVAR3-9"/>
</dbReference>
<evidence type="ECO:0000256" key="1">
    <source>
        <dbReference type="ARBA" id="ARBA00004584"/>
    </source>
</evidence>
<dbReference type="PROSITE" id="PS51015">
    <property type="entry name" value="YDG"/>
    <property type="match status" value="1"/>
</dbReference>
<keyword evidence="3" id="KW-0489">Methyltransferase</keyword>
<dbReference type="SMART" id="SM00468">
    <property type="entry name" value="PreSET"/>
    <property type="match status" value="1"/>
</dbReference>
<keyword evidence="6" id="KW-0156">Chromatin regulator</keyword>
<dbReference type="RefSeq" id="XP_010417031.1">
    <property type="nucleotide sequence ID" value="XM_010418729.2"/>
</dbReference>
<keyword evidence="8" id="KW-0137">Centromere</keyword>
<sequence>MGVMETSMVNTETTSKVVKVTMSNNGDAFVDKRVVFQNGACFRNDRMTGLKFKRRKVCAVRDFPPGCGTGVNLFRPKPPEEDVKAAEDVIKVESSVKEEEEEGLVGQRDDGKSCGEFPPGDGDLVENGSHVIMAEHVEVQPLSICRPDGDVLATGSVGGVSSNSEQTVKVAGSMGKKNSVLESSGSDVSSSGTENMTRDIVVYADEECFGRDDLAQTEPLEIEMPSDLAVPKPSLDVRRKKAKKGVAFHSALKVTRTIKKEYGGEGSRMKKDFYSRQRVGRDVEDSPDHRIPRQSWMLNVGIPPSRPSGSSSGGDNSSREKVKETLRLFYGACRKLLQEEEAKPEKDRIKRFRVDFVASKILKSKGKYLNVGVHILGPVPGIEVGDEFQYRMELNILGMHKPSQGGIDYMKHGDDIVATSIVASGGYDDSLDNSDILIYTGQGGNVMQAKKSGQEYKPPKDQKLVQGNLALKNSSIKQTPVRVIRGNQKAALESSGGDKKGAHYVYDGLYLVEEYWRELGSHGKFVFKFKLRRMPGQPELSWKVVKNSKNLKYREGLCKLDISEGKERLPISAVNEIDDEKPPIFTYTVKIIYPDWCRPVPPKPCSCIGGCTDDAKNCNCVDKNGGEIPYNHDGAIVGAKPLIYECGPRCKCPASCYLRVTQHGIRFPLEIFKTKSRGWGVRSLKSIPSGSFICEYVGELLEDSEAERRTGNDEYLFDIGNRYENTLAEGMSEIMPGAQAGPAEEEDEEASGFTIDAATKGNIGRFINHSCSPNLYAQNVLYDHADKRMPHVMFFAMDNIPPLQELTYHYNYAIDQVRDSMGNIKKKACYCGSAVCTRRLY</sequence>
<feature type="domain" description="Pre-SET" evidence="12">
    <location>
        <begin position="603"/>
        <end position="664"/>
    </location>
</feature>
<dbReference type="PANTHER" id="PTHR45660:SF46">
    <property type="entry name" value="HISTONE-LYSINE N-METHYLTRANSFERASE, H3 LYSINE-9 SPECIFIC SUVH6"/>
    <property type="match status" value="1"/>
</dbReference>
<keyword evidence="4" id="KW-0808">Transferase</keyword>
<feature type="compositionally biased region" description="Low complexity" evidence="10">
    <location>
        <begin position="180"/>
        <end position="192"/>
    </location>
</feature>
<feature type="region of interest" description="Disordered" evidence="10">
    <location>
        <begin position="298"/>
        <end position="320"/>
    </location>
</feature>
<dbReference type="PROSITE" id="PS50867">
    <property type="entry name" value="PRE_SET"/>
    <property type="match status" value="1"/>
</dbReference>
<dbReference type="Pfam" id="PF00856">
    <property type="entry name" value="SET"/>
    <property type="match status" value="1"/>
</dbReference>
<reference evidence="15" key="1">
    <citation type="journal article" date="2014" name="Nat. Commun.">
        <title>The emerging biofuel crop Camelina sativa retains a highly undifferentiated hexaploid genome structure.</title>
        <authorList>
            <person name="Kagale S."/>
            <person name="Koh C."/>
            <person name="Nixon J."/>
            <person name="Bollina V."/>
            <person name="Clarke W.E."/>
            <person name="Tuteja R."/>
            <person name="Spillane C."/>
            <person name="Robinson S.J."/>
            <person name="Links M.G."/>
            <person name="Clarke C."/>
            <person name="Higgins E.E."/>
            <person name="Huebert T."/>
            <person name="Sharpe A.G."/>
            <person name="Parkin I.A."/>
        </authorList>
    </citation>
    <scope>NUCLEOTIDE SEQUENCE [LARGE SCALE GENOMIC DNA]</scope>
    <source>
        <strain evidence="15">cv. DH55</strain>
    </source>
</reference>
<dbReference type="SUPFAM" id="SSF82199">
    <property type="entry name" value="SET domain"/>
    <property type="match status" value="1"/>
</dbReference>
<dbReference type="CDD" id="cd10545">
    <property type="entry name" value="SET_AtSUVH-like"/>
    <property type="match status" value="1"/>
</dbReference>
<evidence type="ECO:0000256" key="6">
    <source>
        <dbReference type="ARBA" id="ARBA00022853"/>
    </source>
</evidence>
<keyword evidence="15" id="KW-1185">Reference proteome</keyword>
<dbReference type="InterPro" id="IPR003105">
    <property type="entry name" value="SRA_YDG"/>
</dbReference>
<dbReference type="InterPro" id="IPR015947">
    <property type="entry name" value="PUA-like_sf"/>
</dbReference>
<dbReference type="PANTHER" id="PTHR45660">
    <property type="entry name" value="HISTONE-LYSINE N-METHYLTRANSFERASE SETMAR"/>
    <property type="match status" value="1"/>
</dbReference>
<feature type="region of interest" description="Disordered" evidence="10">
    <location>
        <begin position="172"/>
        <end position="193"/>
    </location>
</feature>
<dbReference type="PROSITE" id="PS51575">
    <property type="entry name" value="SAM_MT43_SUVAR39_2"/>
    <property type="match status" value="1"/>
</dbReference>
<evidence type="ECO:0000256" key="9">
    <source>
        <dbReference type="PROSITE-ProRule" id="PRU00358"/>
    </source>
</evidence>
<evidence type="ECO:0000259" key="12">
    <source>
        <dbReference type="PROSITE" id="PS50867"/>
    </source>
</evidence>
<keyword evidence="7 9" id="KW-0539">Nucleus</keyword>
<feature type="domain" description="SET" evidence="11">
    <location>
        <begin position="667"/>
        <end position="811"/>
    </location>
</feature>
<feature type="domain" description="Post-SET" evidence="13">
    <location>
        <begin position="825"/>
        <end position="841"/>
    </location>
</feature>
<evidence type="ECO:0000256" key="4">
    <source>
        <dbReference type="ARBA" id="ARBA00022679"/>
    </source>
</evidence>
<dbReference type="InterPro" id="IPR046341">
    <property type="entry name" value="SET_dom_sf"/>
</dbReference>
<evidence type="ECO:0000256" key="7">
    <source>
        <dbReference type="ARBA" id="ARBA00023242"/>
    </source>
</evidence>
<dbReference type="PROSITE" id="PS50868">
    <property type="entry name" value="POST_SET"/>
    <property type="match status" value="1"/>
</dbReference>
<dbReference type="Pfam" id="PF02182">
    <property type="entry name" value="SAD_SRA"/>
    <property type="match status" value="1"/>
</dbReference>
<evidence type="ECO:0000256" key="8">
    <source>
        <dbReference type="ARBA" id="ARBA00023328"/>
    </source>
</evidence>
<evidence type="ECO:0000313" key="15">
    <source>
        <dbReference type="Proteomes" id="UP000694864"/>
    </source>
</evidence>
<gene>
    <name evidence="16" type="primary">LOC104702810</name>
</gene>
<feature type="region of interest" description="Disordered" evidence="10">
    <location>
        <begin position="95"/>
        <end position="114"/>
    </location>
</feature>
<dbReference type="PROSITE" id="PS50280">
    <property type="entry name" value="SET"/>
    <property type="match status" value="1"/>
</dbReference>
<reference evidence="16" key="2">
    <citation type="submission" date="2025-08" db="UniProtKB">
        <authorList>
            <consortium name="RefSeq"/>
        </authorList>
    </citation>
    <scope>IDENTIFICATION</scope>
    <source>
        <tissue evidence="16">Leaf</tissue>
    </source>
</reference>
<evidence type="ECO:0000313" key="16">
    <source>
        <dbReference type="RefSeq" id="XP_010417031.1"/>
    </source>
</evidence>
<evidence type="ECO:0000259" key="13">
    <source>
        <dbReference type="PROSITE" id="PS50868"/>
    </source>
</evidence>
<keyword evidence="5" id="KW-0949">S-adenosyl-L-methionine</keyword>
<evidence type="ECO:0000256" key="2">
    <source>
        <dbReference type="ARBA" id="ARBA00022454"/>
    </source>
</evidence>
<dbReference type="GeneID" id="104702810"/>
<protein>
    <submittedName>
        <fullName evidence="16">Histone-lysine N-methyltransferase, H3 lysine-9 specific SUVH6-like</fullName>
    </submittedName>
</protein>
<comment type="subcellular location">
    <subcellularLocation>
        <location evidence="1">Chromosome</location>
        <location evidence="1">Centromere</location>
    </subcellularLocation>
    <subcellularLocation>
        <location evidence="9">Nucleus</location>
    </subcellularLocation>
</comment>
<dbReference type="SUPFAM" id="SSF88697">
    <property type="entry name" value="PUA domain-like"/>
    <property type="match status" value="1"/>
</dbReference>
<organism evidence="15 16">
    <name type="scientific">Camelina sativa</name>
    <name type="common">False flax</name>
    <name type="synonym">Myagrum sativum</name>
    <dbReference type="NCBI Taxonomy" id="90675"/>
    <lineage>
        <taxon>Eukaryota</taxon>
        <taxon>Viridiplantae</taxon>
        <taxon>Streptophyta</taxon>
        <taxon>Embryophyta</taxon>
        <taxon>Tracheophyta</taxon>
        <taxon>Spermatophyta</taxon>
        <taxon>Magnoliopsida</taxon>
        <taxon>eudicotyledons</taxon>
        <taxon>Gunneridae</taxon>
        <taxon>Pentapetalae</taxon>
        <taxon>rosids</taxon>
        <taxon>malvids</taxon>
        <taxon>Brassicales</taxon>
        <taxon>Brassicaceae</taxon>
        <taxon>Camelineae</taxon>
        <taxon>Camelina</taxon>
    </lineage>
</organism>
<feature type="domain" description="YDG" evidence="14">
    <location>
        <begin position="377"/>
        <end position="533"/>
    </location>
</feature>
<dbReference type="InterPro" id="IPR001214">
    <property type="entry name" value="SET_dom"/>
</dbReference>
<name>A0ABM0SW86_CAMSA</name>
<dbReference type="InterPro" id="IPR036987">
    <property type="entry name" value="SRA-YDG_sf"/>
</dbReference>
<dbReference type="Pfam" id="PF05033">
    <property type="entry name" value="Pre-SET"/>
    <property type="match status" value="1"/>
</dbReference>
<dbReference type="InterPro" id="IPR003616">
    <property type="entry name" value="Post-SET_dom"/>
</dbReference>
<dbReference type="Gene3D" id="2.30.280.10">
    <property type="entry name" value="SRA-YDG"/>
    <property type="match status" value="1"/>
</dbReference>
<accession>A0ABM0SW86</accession>
<evidence type="ECO:0000259" key="14">
    <source>
        <dbReference type="PROSITE" id="PS51015"/>
    </source>
</evidence>
<dbReference type="InterPro" id="IPR025794">
    <property type="entry name" value="H3-K9-MeTrfase_plant"/>
</dbReference>
<proteinExistence type="predicted"/>
<keyword evidence="2" id="KW-0158">Chromosome</keyword>
<dbReference type="SMART" id="SM00466">
    <property type="entry name" value="SRA"/>
    <property type="match status" value="1"/>
</dbReference>
<evidence type="ECO:0000256" key="5">
    <source>
        <dbReference type="ARBA" id="ARBA00022691"/>
    </source>
</evidence>
<evidence type="ECO:0000256" key="3">
    <source>
        <dbReference type="ARBA" id="ARBA00022603"/>
    </source>
</evidence>
<feature type="compositionally biased region" description="Low complexity" evidence="10">
    <location>
        <begin position="307"/>
        <end position="316"/>
    </location>
</feature>
<dbReference type="InterPro" id="IPR007728">
    <property type="entry name" value="Pre-SET_dom"/>
</dbReference>
<evidence type="ECO:0000259" key="11">
    <source>
        <dbReference type="PROSITE" id="PS50280"/>
    </source>
</evidence>
<dbReference type="Proteomes" id="UP000694864">
    <property type="component" value="Chromosome 7"/>
</dbReference>